<dbReference type="PANTHER" id="PTHR30511">
    <property type="entry name" value="ALANINE RACEMASE"/>
    <property type="match status" value="1"/>
</dbReference>
<dbReference type="InterPro" id="IPR029066">
    <property type="entry name" value="PLP-binding_barrel"/>
</dbReference>
<gene>
    <name evidence="9" type="ORF">EV197_0732</name>
</gene>
<dbReference type="GO" id="GO:0030170">
    <property type="term" value="F:pyridoxal phosphate binding"/>
    <property type="evidence" value="ECO:0007669"/>
    <property type="project" value="UniProtKB-UniRule"/>
</dbReference>
<dbReference type="Proteomes" id="UP000292262">
    <property type="component" value="Unassembled WGS sequence"/>
</dbReference>
<reference evidence="9 10" key="1">
    <citation type="submission" date="2019-02" db="EMBL/GenBank/DDBJ databases">
        <title>Genomic Encyclopedia of Type Strains, Phase IV (KMG-IV): sequencing the most valuable type-strain genomes for metagenomic binning, comparative biology and taxonomic classification.</title>
        <authorList>
            <person name="Goeker M."/>
        </authorList>
    </citation>
    <scope>NUCLEOTIDE SEQUENCE [LARGE SCALE GENOMIC DNA]</scope>
    <source>
        <strain evidence="9 10">DSM 17196</strain>
    </source>
</reference>
<evidence type="ECO:0000256" key="6">
    <source>
        <dbReference type="PIRSR" id="PIRSR600821-50"/>
    </source>
</evidence>
<dbReference type="PANTHER" id="PTHR30511:SF0">
    <property type="entry name" value="ALANINE RACEMASE, CATABOLIC-RELATED"/>
    <property type="match status" value="1"/>
</dbReference>
<keyword evidence="3 5" id="KW-0663">Pyridoxal phosphate</keyword>
<feature type="binding site" evidence="5 7">
    <location>
        <position position="137"/>
    </location>
    <ligand>
        <name>substrate</name>
    </ligand>
</feature>
<dbReference type="Pfam" id="PF01168">
    <property type="entry name" value="Ala_racemase_N"/>
    <property type="match status" value="1"/>
</dbReference>
<dbReference type="Gene3D" id="2.40.37.10">
    <property type="entry name" value="Lyase, Ornithine Decarboxylase, Chain A, domain 1"/>
    <property type="match status" value="1"/>
</dbReference>
<dbReference type="EC" id="5.1.1.1" evidence="5"/>
<evidence type="ECO:0000256" key="7">
    <source>
        <dbReference type="PIRSR" id="PIRSR600821-52"/>
    </source>
</evidence>
<comment type="catalytic activity">
    <reaction evidence="1 5">
        <text>L-alanine = D-alanine</text>
        <dbReference type="Rhea" id="RHEA:20249"/>
        <dbReference type="ChEBI" id="CHEBI:57416"/>
        <dbReference type="ChEBI" id="CHEBI:57972"/>
        <dbReference type="EC" id="5.1.1.1"/>
    </reaction>
</comment>
<evidence type="ECO:0000256" key="4">
    <source>
        <dbReference type="ARBA" id="ARBA00023235"/>
    </source>
</evidence>
<evidence type="ECO:0000259" key="8">
    <source>
        <dbReference type="SMART" id="SM01005"/>
    </source>
</evidence>
<dbReference type="OrthoDB" id="9801978at2"/>
<dbReference type="SUPFAM" id="SSF51419">
    <property type="entry name" value="PLP-binding barrel"/>
    <property type="match status" value="1"/>
</dbReference>
<dbReference type="AlphaFoldDB" id="A0A4Q7PKM1"/>
<dbReference type="GO" id="GO:0005829">
    <property type="term" value="C:cytosol"/>
    <property type="evidence" value="ECO:0007669"/>
    <property type="project" value="TreeGrafter"/>
</dbReference>
<evidence type="ECO:0000313" key="9">
    <source>
        <dbReference type="EMBL" id="RZS99512.1"/>
    </source>
</evidence>
<comment type="function">
    <text evidence="5">Catalyzes the interconversion of L-alanine and D-alanine. May also act on other amino acids.</text>
</comment>
<comment type="cofactor">
    <cofactor evidence="2 5 6">
        <name>pyridoxal 5'-phosphate</name>
        <dbReference type="ChEBI" id="CHEBI:597326"/>
    </cofactor>
</comment>
<dbReference type="HAMAP" id="MF_01201">
    <property type="entry name" value="Ala_racemase"/>
    <property type="match status" value="1"/>
</dbReference>
<dbReference type="GO" id="GO:0008784">
    <property type="term" value="F:alanine racemase activity"/>
    <property type="evidence" value="ECO:0007669"/>
    <property type="project" value="UniProtKB-UniRule"/>
</dbReference>
<dbReference type="FunFam" id="3.20.20.10:FF:000002">
    <property type="entry name" value="Alanine racemase"/>
    <property type="match status" value="1"/>
</dbReference>
<name>A0A4Q7PKM1_9FLAO</name>
<dbReference type="PRINTS" id="PR00992">
    <property type="entry name" value="ALARACEMASE"/>
</dbReference>
<dbReference type="Gene3D" id="3.20.20.10">
    <property type="entry name" value="Alanine racemase"/>
    <property type="match status" value="1"/>
</dbReference>
<protein>
    <recommendedName>
        <fullName evidence="5">Alanine racemase</fullName>
        <ecNumber evidence="5">5.1.1.1</ecNumber>
    </recommendedName>
</protein>
<dbReference type="NCBIfam" id="TIGR00492">
    <property type="entry name" value="alr"/>
    <property type="match status" value="1"/>
</dbReference>
<comment type="similarity">
    <text evidence="5">Belongs to the alanine racemase family.</text>
</comment>
<dbReference type="SMART" id="SM01005">
    <property type="entry name" value="Ala_racemase_C"/>
    <property type="match status" value="1"/>
</dbReference>
<evidence type="ECO:0000256" key="5">
    <source>
        <dbReference type="HAMAP-Rule" id="MF_01201"/>
    </source>
</evidence>
<feature type="active site" description="Proton acceptor; specific for D-alanine" evidence="5">
    <location>
        <position position="39"/>
    </location>
</feature>
<dbReference type="InterPro" id="IPR001608">
    <property type="entry name" value="Ala_racemase_N"/>
</dbReference>
<dbReference type="RefSeq" id="WP_130285341.1">
    <property type="nucleotide sequence ID" value="NZ_SGXE01000001.1"/>
</dbReference>
<dbReference type="InterPro" id="IPR011079">
    <property type="entry name" value="Ala_racemase_C"/>
</dbReference>
<feature type="domain" description="Alanine racemase C-terminal" evidence="8">
    <location>
        <begin position="244"/>
        <end position="368"/>
    </location>
</feature>
<dbReference type="InterPro" id="IPR000821">
    <property type="entry name" value="Ala_racemase"/>
</dbReference>
<dbReference type="InterPro" id="IPR009006">
    <property type="entry name" value="Ala_racemase/Decarboxylase_C"/>
</dbReference>
<dbReference type="EMBL" id="SGXE01000001">
    <property type="protein sequence ID" value="RZS99512.1"/>
    <property type="molecule type" value="Genomic_DNA"/>
</dbReference>
<evidence type="ECO:0000313" key="10">
    <source>
        <dbReference type="Proteomes" id="UP000292262"/>
    </source>
</evidence>
<organism evidence="9 10">
    <name type="scientific">Aquimarina brevivitae</name>
    <dbReference type="NCBI Taxonomy" id="323412"/>
    <lineage>
        <taxon>Bacteria</taxon>
        <taxon>Pseudomonadati</taxon>
        <taxon>Bacteroidota</taxon>
        <taxon>Flavobacteriia</taxon>
        <taxon>Flavobacteriales</taxon>
        <taxon>Flavobacteriaceae</taxon>
        <taxon>Aquimarina</taxon>
    </lineage>
</organism>
<proteinExistence type="inferred from homology"/>
<keyword evidence="4 5" id="KW-0413">Isomerase</keyword>
<evidence type="ECO:0000256" key="3">
    <source>
        <dbReference type="ARBA" id="ARBA00022898"/>
    </source>
</evidence>
<evidence type="ECO:0000256" key="2">
    <source>
        <dbReference type="ARBA" id="ARBA00001933"/>
    </source>
</evidence>
<comment type="pathway">
    <text evidence="5">Amino-acid biosynthesis; D-alanine biosynthesis; D-alanine from L-alanine: step 1/1.</text>
</comment>
<feature type="modified residue" description="N6-(pyridoxal phosphate)lysine" evidence="5 6">
    <location>
        <position position="39"/>
    </location>
</feature>
<dbReference type="Pfam" id="PF00842">
    <property type="entry name" value="Ala_racemase_C"/>
    <property type="match status" value="1"/>
</dbReference>
<accession>A0A4Q7PKM1</accession>
<feature type="binding site" evidence="5 7">
    <location>
        <position position="314"/>
    </location>
    <ligand>
        <name>substrate</name>
    </ligand>
</feature>
<dbReference type="CDD" id="cd00430">
    <property type="entry name" value="PLPDE_III_AR"/>
    <property type="match status" value="1"/>
</dbReference>
<dbReference type="SUPFAM" id="SSF50621">
    <property type="entry name" value="Alanine racemase C-terminal domain-like"/>
    <property type="match status" value="1"/>
</dbReference>
<keyword evidence="10" id="KW-1185">Reference proteome</keyword>
<dbReference type="UniPathway" id="UPA00042">
    <property type="reaction ID" value="UER00497"/>
</dbReference>
<sequence>MSEAVRESVLEVNLSNLAHNFNYLKSKVKNGIKMLCVVKANSYGSDAIAIAKKLHDLGADYLAVAYAPEGKLLRENGITLPILVLHPQPVNFDLVIDFNLEPSLYSSRVLQEFIRVATKRQKTNYPVHIKFNSGLNRIGFWEQDVDHIAEKLAASKAVHVVSILSHLAASEDHNEREFTLRQIDSFTISANQLIQKLGYQPILHQSNTSGILNYPEAHFDMVRTGIGLYGYGNEARYDKDLKPIASLKSVISQLHKLEPGESVGYNRAFKAKDYMTSATIPLGHADGINRIYGKGRGFVYIHGEKAPIIGNVCMDMIMVDVTHIDCQEGDEVVVFDEHTSASKLAEHAGTISYELITAISPRVKRVVIS</sequence>
<feature type="active site" description="Proton acceptor; specific for L-alanine" evidence="5">
    <location>
        <position position="265"/>
    </location>
</feature>
<evidence type="ECO:0000256" key="1">
    <source>
        <dbReference type="ARBA" id="ARBA00000316"/>
    </source>
</evidence>
<dbReference type="GO" id="GO:0030632">
    <property type="term" value="P:D-alanine biosynthetic process"/>
    <property type="evidence" value="ECO:0007669"/>
    <property type="project" value="UniProtKB-UniRule"/>
</dbReference>
<comment type="caution">
    <text evidence="9">The sequence shown here is derived from an EMBL/GenBank/DDBJ whole genome shotgun (WGS) entry which is preliminary data.</text>
</comment>